<dbReference type="Proteomes" id="UP001431776">
    <property type="component" value="Unassembled WGS sequence"/>
</dbReference>
<dbReference type="GO" id="GO:0003746">
    <property type="term" value="F:translation elongation factor activity"/>
    <property type="evidence" value="ECO:0007669"/>
    <property type="project" value="UniProtKB-KW"/>
</dbReference>
<evidence type="ECO:0000256" key="1">
    <source>
        <dbReference type="SAM" id="MobiDB-lite"/>
    </source>
</evidence>
<dbReference type="Pfam" id="PF01272">
    <property type="entry name" value="GreA_GreB"/>
    <property type="match status" value="1"/>
</dbReference>
<gene>
    <name evidence="3" type="ORF">QJ522_02750</name>
</gene>
<keyword evidence="4" id="KW-1185">Reference proteome</keyword>
<dbReference type="RefSeq" id="WP_349243362.1">
    <property type="nucleotide sequence ID" value="NZ_JASCXX010000002.1"/>
</dbReference>
<comment type="caution">
    <text evidence="3">The sequence shown here is derived from an EMBL/GenBank/DDBJ whole genome shotgun (WGS) entry which is preliminary data.</text>
</comment>
<dbReference type="EMBL" id="JASCXX010000002">
    <property type="protein sequence ID" value="MDI6447951.1"/>
    <property type="molecule type" value="Genomic_DNA"/>
</dbReference>
<dbReference type="Gene3D" id="3.10.50.30">
    <property type="entry name" value="Transcription elongation factor, GreA/GreB, C-terminal domain"/>
    <property type="match status" value="1"/>
</dbReference>
<dbReference type="AlphaFoldDB" id="A0AAW6TQJ7"/>
<protein>
    <submittedName>
        <fullName evidence="3">GreA/GreB family elongation factor</fullName>
    </submittedName>
</protein>
<keyword evidence="3" id="KW-0648">Protein biosynthesis</keyword>
<keyword evidence="3" id="KW-0251">Elongation factor</keyword>
<dbReference type="GO" id="GO:0032784">
    <property type="term" value="P:regulation of DNA-templated transcription elongation"/>
    <property type="evidence" value="ECO:0007669"/>
    <property type="project" value="InterPro"/>
</dbReference>
<organism evidence="3 4">
    <name type="scientific">Anaerobaca lacustris</name>
    <dbReference type="NCBI Taxonomy" id="3044600"/>
    <lineage>
        <taxon>Bacteria</taxon>
        <taxon>Pseudomonadati</taxon>
        <taxon>Planctomycetota</taxon>
        <taxon>Phycisphaerae</taxon>
        <taxon>Sedimentisphaerales</taxon>
        <taxon>Anaerobacaceae</taxon>
        <taxon>Anaerobaca</taxon>
    </lineage>
</organism>
<dbReference type="InterPro" id="IPR001437">
    <property type="entry name" value="Tscrpt_elong_fac_GreA/B_C"/>
</dbReference>
<feature type="region of interest" description="Disordered" evidence="1">
    <location>
        <begin position="83"/>
        <end position="103"/>
    </location>
</feature>
<dbReference type="InterPro" id="IPR036953">
    <property type="entry name" value="GreA/GreB_C_sf"/>
</dbReference>
<feature type="domain" description="Transcription elongation factor GreA/GreB C-terminal" evidence="2">
    <location>
        <begin position="151"/>
        <end position="215"/>
    </location>
</feature>
<sequence length="233" mass="26191">MTEKRIQQLIAKALASTAIDLTRYYHMCWWEGRLRCLHVHHTKDVHPVFFAAPGEAFAEALNERQWQLLTERIAAYCRTHNVTASGRPPRSKAGAREESSWQRPTLTGFDSIRLRRLLATAGSPETSTKAHVEGLRCLLETADTVSPEEVPRDVVTMNSRVRLKNRRGREEMRVSLVFPADASGNGDREPARVSVLTPTGLAILGRRVGDNVEGRVRIHELLYQPEAAGDFDL</sequence>
<evidence type="ECO:0000259" key="2">
    <source>
        <dbReference type="Pfam" id="PF01272"/>
    </source>
</evidence>
<proteinExistence type="predicted"/>
<evidence type="ECO:0000313" key="3">
    <source>
        <dbReference type="EMBL" id="MDI6447951.1"/>
    </source>
</evidence>
<name>A0AAW6TQJ7_9BACT</name>
<reference evidence="3" key="1">
    <citation type="submission" date="2023-05" db="EMBL/GenBank/DDBJ databases">
        <title>Anaerotaeda fermentans gen. nov., sp. nov., a novel anaerobic planctomycete of the new family within the order Sedimentisphaerales isolated from Taman Peninsula, Russia.</title>
        <authorList>
            <person name="Khomyakova M.A."/>
            <person name="Merkel A.Y."/>
            <person name="Slobodkin A.I."/>
        </authorList>
    </citation>
    <scope>NUCLEOTIDE SEQUENCE</scope>
    <source>
        <strain evidence="3">M17dextr</strain>
    </source>
</reference>
<dbReference type="GO" id="GO:0003677">
    <property type="term" value="F:DNA binding"/>
    <property type="evidence" value="ECO:0007669"/>
    <property type="project" value="InterPro"/>
</dbReference>
<accession>A0AAW6TQJ7</accession>
<dbReference type="SUPFAM" id="SSF54534">
    <property type="entry name" value="FKBP-like"/>
    <property type="match status" value="1"/>
</dbReference>
<evidence type="ECO:0000313" key="4">
    <source>
        <dbReference type="Proteomes" id="UP001431776"/>
    </source>
</evidence>